<dbReference type="GO" id="GO:0008835">
    <property type="term" value="F:diaminohydroxyphosphoribosylaminopyrimidine deaminase activity"/>
    <property type="evidence" value="ECO:0007669"/>
    <property type="project" value="TreeGrafter"/>
</dbReference>
<evidence type="ECO:0000256" key="7">
    <source>
        <dbReference type="ARBA" id="ARBA00022801"/>
    </source>
</evidence>
<dbReference type="EMBL" id="CAJOBA010061296">
    <property type="protein sequence ID" value="CAF4330119.1"/>
    <property type="molecule type" value="Genomic_DNA"/>
</dbReference>
<dbReference type="InterPro" id="IPR016193">
    <property type="entry name" value="Cytidine_deaminase-like"/>
</dbReference>
<dbReference type="Pfam" id="PF00383">
    <property type="entry name" value="dCMP_cyt_deam_1"/>
    <property type="match status" value="1"/>
</dbReference>
<dbReference type="SUPFAM" id="SSF53927">
    <property type="entry name" value="Cytidine deaminase-like"/>
    <property type="match status" value="1"/>
</dbReference>
<dbReference type="CDD" id="cd01285">
    <property type="entry name" value="nucleoside_deaminase"/>
    <property type="match status" value="1"/>
</dbReference>
<dbReference type="Proteomes" id="UP000677228">
    <property type="component" value="Unassembled WGS sequence"/>
</dbReference>
<evidence type="ECO:0000256" key="8">
    <source>
        <dbReference type="ARBA" id="ARBA00022833"/>
    </source>
</evidence>
<dbReference type="GO" id="GO:0005737">
    <property type="term" value="C:cytoplasm"/>
    <property type="evidence" value="ECO:0007669"/>
    <property type="project" value="UniProtKB-SubCell"/>
</dbReference>
<sequence>MANAILQSATDAPAFGSSPHGRSLSITVTPRTKSFSVINPAFHQAGLNEAILEARKSLEEGGIPIGSVLVHHVQGIVGKGHNQRLQHGSTIRHAETDCLENAGRKPSSFYRDCTLYTTLSPCAMCAGAIIHYGIPSVVIGDNKTTRGPEEYLKQNGVELQYLNSQECEDLLKHFIDAHPEA</sequence>
<dbReference type="Gene3D" id="3.40.140.10">
    <property type="entry name" value="Cytidine Deaminase, domain 2"/>
    <property type="match status" value="1"/>
</dbReference>
<evidence type="ECO:0000256" key="16">
    <source>
        <dbReference type="SAM" id="MobiDB-lite"/>
    </source>
</evidence>
<evidence type="ECO:0000256" key="10">
    <source>
        <dbReference type="ARBA" id="ARBA00050113"/>
    </source>
</evidence>
<keyword evidence="6" id="KW-0479">Metal-binding</keyword>
<evidence type="ECO:0000256" key="2">
    <source>
        <dbReference type="ARBA" id="ARBA00004123"/>
    </source>
</evidence>
<name>A0A8S2U8K7_9BILA</name>
<dbReference type="GO" id="GO:0005634">
    <property type="term" value="C:nucleus"/>
    <property type="evidence" value="ECO:0007669"/>
    <property type="project" value="UniProtKB-SubCell"/>
</dbReference>
<evidence type="ECO:0000256" key="1">
    <source>
        <dbReference type="ARBA" id="ARBA00001947"/>
    </source>
</evidence>
<dbReference type="GO" id="GO:0019858">
    <property type="term" value="P:cytosine metabolic process"/>
    <property type="evidence" value="ECO:0007669"/>
    <property type="project" value="UniProtKB-ARBA"/>
</dbReference>
<comment type="pathway">
    <text evidence="12">Pyrimidine metabolism; UMP biosynthesis via salvage pathway; uracil from cytosine: step 1/1.</text>
</comment>
<evidence type="ECO:0000256" key="12">
    <source>
        <dbReference type="ARBA" id="ARBA00060700"/>
    </source>
</evidence>
<evidence type="ECO:0000313" key="19">
    <source>
        <dbReference type="EMBL" id="CAF4330119.1"/>
    </source>
</evidence>
<keyword evidence="9" id="KW-0539">Nucleus</keyword>
<evidence type="ECO:0000256" key="4">
    <source>
        <dbReference type="ARBA" id="ARBA00011738"/>
    </source>
</evidence>
<dbReference type="PROSITE" id="PS51747">
    <property type="entry name" value="CYT_DCMP_DEAMINASES_2"/>
    <property type="match status" value="1"/>
</dbReference>
<comment type="caution">
    <text evidence="19">The sequence shown here is derived from an EMBL/GenBank/DDBJ whole genome shotgun (WGS) entry which is preliminary data.</text>
</comment>
<dbReference type="PANTHER" id="PTHR11079">
    <property type="entry name" value="CYTOSINE DEAMINASE FAMILY MEMBER"/>
    <property type="match status" value="1"/>
</dbReference>
<dbReference type="InterPro" id="IPR002125">
    <property type="entry name" value="CMP_dCMP_dom"/>
</dbReference>
<dbReference type="PANTHER" id="PTHR11079:SF190">
    <property type="entry name" value="CYTOSINE DEAMINASE"/>
    <property type="match status" value="1"/>
</dbReference>
<accession>A0A8S2U8K7</accession>
<feature type="compositionally biased region" description="Polar residues" evidence="16">
    <location>
        <begin position="1"/>
        <end position="10"/>
    </location>
</feature>
<feature type="domain" description="CMP/dCMP-type deaminase" evidence="17">
    <location>
        <begin position="41"/>
        <end position="159"/>
    </location>
</feature>
<reference evidence="19" key="1">
    <citation type="submission" date="2021-02" db="EMBL/GenBank/DDBJ databases">
        <authorList>
            <person name="Nowell W R."/>
        </authorList>
    </citation>
    <scope>NUCLEOTIDE SEQUENCE</scope>
</reference>
<organism evidence="19 20">
    <name type="scientific">Didymodactylos carnosus</name>
    <dbReference type="NCBI Taxonomy" id="1234261"/>
    <lineage>
        <taxon>Eukaryota</taxon>
        <taxon>Metazoa</taxon>
        <taxon>Spiralia</taxon>
        <taxon>Gnathifera</taxon>
        <taxon>Rotifera</taxon>
        <taxon>Eurotatoria</taxon>
        <taxon>Bdelloidea</taxon>
        <taxon>Philodinida</taxon>
        <taxon>Philodinidae</taxon>
        <taxon>Didymodactylos</taxon>
    </lineage>
</organism>
<evidence type="ECO:0000256" key="15">
    <source>
        <dbReference type="ARBA" id="ARBA00084039"/>
    </source>
</evidence>
<comment type="subunit">
    <text evidence="4">Homodimer.</text>
</comment>
<gene>
    <name evidence="18" type="ORF">OVA965_LOCUS38813</name>
    <name evidence="19" type="ORF">TMI583_LOCUS40030</name>
</gene>
<evidence type="ECO:0000256" key="6">
    <source>
        <dbReference type="ARBA" id="ARBA00022723"/>
    </source>
</evidence>
<evidence type="ECO:0000313" key="20">
    <source>
        <dbReference type="Proteomes" id="UP000682733"/>
    </source>
</evidence>
<evidence type="ECO:0000256" key="13">
    <source>
        <dbReference type="ARBA" id="ARBA00066550"/>
    </source>
</evidence>
<feature type="non-terminal residue" evidence="19">
    <location>
        <position position="181"/>
    </location>
</feature>
<dbReference type="EC" id="3.5.4.1" evidence="13"/>
<dbReference type="GO" id="GO:0046872">
    <property type="term" value="F:metal ion binding"/>
    <property type="evidence" value="ECO:0007669"/>
    <property type="project" value="UniProtKB-KW"/>
</dbReference>
<dbReference type="AlphaFoldDB" id="A0A8S2U8K7"/>
<keyword evidence="7" id="KW-0378">Hydrolase</keyword>
<evidence type="ECO:0000256" key="14">
    <source>
        <dbReference type="ARBA" id="ARBA00074321"/>
    </source>
</evidence>
<keyword evidence="5" id="KW-0963">Cytoplasm</keyword>
<keyword evidence="8" id="KW-0862">Zinc</keyword>
<comment type="function">
    <text evidence="11">Catalyzes the hydrolytic deamination of cytosine to uracil or 5-methylcytosine to thymine. Is involved in the pyrimidine salvage pathway, which allows the cell to utilize cytosine for pyrimidine nucleotide synthesis.</text>
</comment>
<evidence type="ECO:0000313" key="18">
    <source>
        <dbReference type="EMBL" id="CAF1541674.1"/>
    </source>
</evidence>
<comment type="cofactor">
    <cofactor evidence="1">
        <name>Zn(2+)</name>
        <dbReference type="ChEBI" id="CHEBI:29105"/>
    </cofactor>
</comment>
<comment type="catalytic activity">
    <reaction evidence="10">
        <text>cytosine + H2O + H(+) = uracil + NH4(+)</text>
        <dbReference type="Rhea" id="RHEA:20605"/>
        <dbReference type="ChEBI" id="CHEBI:15377"/>
        <dbReference type="ChEBI" id="CHEBI:15378"/>
        <dbReference type="ChEBI" id="CHEBI:16040"/>
        <dbReference type="ChEBI" id="CHEBI:17568"/>
        <dbReference type="ChEBI" id="CHEBI:28938"/>
        <dbReference type="EC" id="3.5.4.1"/>
    </reaction>
</comment>
<dbReference type="FunFam" id="3.40.140.10:FF:000016">
    <property type="entry name" value="Cytosine deaminase"/>
    <property type="match status" value="1"/>
</dbReference>
<protein>
    <recommendedName>
        <fullName evidence="14">Cytosine deaminase</fullName>
        <ecNumber evidence="13">3.5.4.1</ecNumber>
    </recommendedName>
    <alternativeName>
        <fullName evidence="15">Cytosine aminohydrolase</fullName>
    </alternativeName>
</protein>
<evidence type="ECO:0000259" key="17">
    <source>
        <dbReference type="PROSITE" id="PS51747"/>
    </source>
</evidence>
<evidence type="ECO:0000256" key="9">
    <source>
        <dbReference type="ARBA" id="ARBA00023242"/>
    </source>
</evidence>
<dbReference type="GO" id="GO:0004131">
    <property type="term" value="F:cytosine deaminase activity"/>
    <property type="evidence" value="ECO:0007669"/>
    <property type="project" value="UniProtKB-EC"/>
</dbReference>
<comment type="subcellular location">
    <subcellularLocation>
        <location evidence="3">Cytoplasm</location>
    </subcellularLocation>
    <subcellularLocation>
        <location evidence="2">Nucleus</location>
    </subcellularLocation>
</comment>
<feature type="region of interest" description="Disordered" evidence="16">
    <location>
        <begin position="1"/>
        <end position="22"/>
    </location>
</feature>
<evidence type="ECO:0000256" key="11">
    <source>
        <dbReference type="ARBA" id="ARBA00056232"/>
    </source>
</evidence>
<dbReference type="Proteomes" id="UP000682733">
    <property type="component" value="Unassembled WGS sequence"/>
</dbReference>
<evidence type="ECO:0000256" key="5">
    <source>
        <dbReference type="ARBA" id="ARBA00022490"/>
    </source>
</evidence>
<evidence type="ECO:0000256" key="3">
    <source>
        <dbReference type="ARBA" id="ARBA00004496"/>
    </source>
</evidence>
<proteinExistence type="predicted"/>
<dbReference type="EMBL" id="CAJNOK010038964">
    <property type="protein sequence ID" value="CAF1541674.1"/>
    <property type="molecule type" value="Genomic_DNA"/>
</dbReference>